<dbReference type="Pfam" id="PF00254">
    <property type="entry name" value="FKBP_C"/>
    <property type="match status" value="1"/>
</dbReference>
<dbReference type="EMBL" id="AFYH01212474">
    <property type="status" value="NOT_ANNOTATED_CDS"/>
    <property type="molecule type" value="Genomic_DNA"/>
</dbReference>
<dbReference type="EMBL" id="AFYH01212473">
    <property type="status" value="NOT_ANNOTATED_CDS"/>
    <property type="molecule type" value="Genomic_DNA"/>
</dbReference>
<evidence type="ECO:0000259" key="7">
    <source>
        <dbReference type="PROSITE" id="PS50059"/>
    </source>
</evidence>
<dbReference type="EMBL" id="AFYH01212476">
    <property type="status" value="NOT_ANNOTATED_CDS"/>
    <property type="molecule type" value="Genomic_DNA"/>
</dbReference>
<dbReference type="GO" id="GO:0005740">
    <property type="term" value="C:mitochondrial envelope"/>
    <property type="evidence" value="ECO:0007669"/>
    <property type="project" value="TreeGrafter"/>
</dbReference>
<dbReference type="SUPFAM" id="SSF54534">
    <property type="entry name" value="FKBP-like"/>
    <property type="match status" value="1"/>
</dbReference>
<dbReference type="Gene3D" id="3.10.50.40">
    <property type="match status" value="1"/>
</dbReference>
<dbReference type="Pfam" id="PF13432">
    <property type="entry name" value="TPR_16"/>
    <property type="match status" value="1"/>
</dbReference>
<dbReference type="GO" id="GO:0003755">
    <property type="term" value="F:peptidyl-prolyl cis-trans isomerase activity"/>
    <property type="evidence" value="ECO:0007669"/>
    <property type="project" value="UniProtKB-KW"/>
</dbReference>
<evidence type="ECO:0000313" key="8">
    <source>
        <dbReference type="Ensembl" id="ENSLACP00000007298.1"/>
    </source>
</evidence>
<dbReference type="KEGG" id="lcm:102350844"/>
<reference evidence="8" key="3">
    <citation type="submission" date="2025-09" db="UniProtKB">
        <authorList>
            <consortium name="Ensembl"/>
        </authorList>
    </citation>
    <scope>IDENTIFICATION</scope>
</reference>
<keyword evidence="6" id="KW-1133">Transmembrane helix</keyword>
<gene>
    <name evidence="8" type="primary">FKBP8</name>
</gene>
<dbReference type="InterPro" id="IPR001179">
    <property type="entry name" value="PPIase_FKBP_dom"/>
</dbReference>
<keyword evidence="2 4" id="KW-0802">TPR repeat</keyword>
<feature type="transmembrane region" description="Helical" evidence="6">
    <location>
        <begin position="421"/>
        <end position="441"/>
    </location>
</feature>
<dbReference type="PROSITE" id="PS50059">
    <property type="entry name" value="FKBP_PPIASE"/>
    <property type="match status" value="1"/>
</dbReference>
<dbReference type="GeneTree" id="ENSGT00940000156705"/>
<feature type="compositionally biased region" description="Basic and acidic residues" evidence="5">
    <location>
        <begin position="1"/>
        <end position="11"/>
    </location>
</feature>
<dbReference type="GO" id="GO:0012505">
    <property type="term" value="C:endomembrane system"/>
    <property type="evidence" value="ECO:0007669"/>
    <property type="project" value="TreeGrafter"/>
</dbReference>
<dbReference type="Gene3D" id="1.25.40.10">
    <property type="entry name" value="Tetratricopeptide repeat domain"/>
    <property type="match status" value="1"/>
</dbReference>
<keyword evidence="9" id="KW-1185">Reference proteome</keyword>
<dbReference type="SUPFAM" id="SSF48452">
    <property type="entry name" value="TPR-like"/>
    <property type="match status" value="1"/>
</dbReference>
<accession>H3ACC7</accession>
<evidence type="ECO:0000256" key="2">
    <source>
        <dbReference type="ARBA" id="ARBA00022803"/>
    </source>
</evidence>
<name>H3ACC7_LATCH</name>
<dbReference type="GO" id="GO:0044183">
    <property type="term" value="F:protein folding chaperone"/>
    <property type="evidence" value="ECO:0007669"/>
    <property type="project" value="TreeGrafter"/>
</dbReference>
<dbReference type="PROSITE" id="PS50293">
    <property type="entry name" value="TPR_REGION"/>
    <property type="match status" value="1"/>
</dbReference>
<keyword evidence="6" id="KW-0472">Membrane</keyword>
<dbReference type="Proteomes" id="UP000008672">
    <property type="component" value="Unassembled WGS sequence"/>
</dbReference>
<evidence type="ECO:0000256" key="4">
    <source>
        <dbReference type="PROSITE-ProRule" id="PRU00339"/>
    </source>
</evidence>
<dbReference type="InterPro" id="IPR046357">
    <property type="entry name" value="PPIase_dom_sf"/>
</dbReference>
<dbReference type="OMA" id="ICVASMK"/>
<dbReference type="InterPro" id="IPR011990">
    <property type="entry name" value="TPR-like_helical_dom_sf"/>
</dbReference>
<evidence type="ECO:0000256" key="3">
    <source>
        <dbReference type="PROSITE-ProRule" id="PRU00277"/>
    </source>
</evidence>
<dbReference type="Bgee" id="ENSLACG00000006472">
    <property type="expression patterns" value="Expressed in pelvic fin and 6 other cell types or tissues"/>
</dbReference>
<reference evidence="9" key="1">
    <citation type="submission" date="2011-08" db="EMBL/GenBank/DDBJ databases">
        <title>The draft genome of Latimeria chalumnae.</title>
        <authorList>
            <person name="Di Palma F."/>
            <person name="Alfoldi J."/>
            <person name="Johnson J."/>
            <person name="Berlin A."/>
            <person name="Gnerre S."/>
            <person name="Jaffe D."/>
            <person name="MacCallum I."/>
            <person name="Young S."/>
            <person name="Walker B.J."/>
            <person name="Lander E."/>
            <person name="Lindblad-Toh K."/>
        </authorList>
    </citation>
    <scope>NUCLEOTIDE SEQUENCE [LARGE SCALE GENOMIC DNA]</scope>
    <source>
        <strain evidence="9">Wild caught</strain>
    </source>
</reference>
<dbReference type="PROSITE" id="PS50005">
    <property type="entry name" value="TPR"/>
    <property type="match status" value="1"/>
</dbReference>
<dbReference type="GO" id="GO:0016020">
    <property type="term" value="C:membrane"/>
    <property type="evidence" value="ECO:0007669"/>
    <property type="project" value="TreeGrafter"/>
</dbReference>
<dbReference type="Ensembl" id="ENSLACT00000007358.1">
    <property type="protein sequence ID" value="ENSLACP00000007298.1"/>
    <property type="gene ID" value="ENSLACG00000006472.2"/>
</dbReference>
<dbReference type="AlphaFoldDB" id="H3ACC7"/>
<dbReference type="PANTHER" id="PTHR46512:SF3">
    <property type="entry name" value="PEPTIDYL-PROLYL CIS-TRANS ISOMERASE FKBP8"/>
    <property type="match status" value="1"/>
</dbReference>
<dbReference type="SMART" id="SM00028">
    <property type="entry name" value="TPR"/>
    <property type="match status" value="3"/>
</dbReference>
<dbReference type="EMBL" id="AFYH01212475">
    <property type="status" value="NOT_ANNOTATED_CDS"/>
    <property type="molecule type" value="Genomic_DNA"/>
</dbReference>
<dbReference type="InterPro" id="IPR019734">
    <property type="entry name" value="TPR_rpt"/>
</dbReference>
<dbReference type="GO" id="GO:0043066">
    <property type="term" value="P:negative regulation of apoptotic process"/>
    <property type="evidence" value="ECO:0007669"/>
    <property type="project" value="TreeGrafter"/>
</dbReference>
<feature type="compositionally biased region" description="Acidic residues" evidence="5">
    <location>
        <begin position="50"/>
        <end position="65"/>
    </location>
</feature>
<evidence type="ECO:0000256" key="6">
    <source>
        <dbReference type="SAM" id="Phobius"/>
    </source>
</evidence>
<dbReference type="InParanoid" id="H3ACC7"/>
<dbReference type="OrthoDB" id="532682at2759"/>
<evidence type="ECO:0000256" key="5">
    <source>
        <dbReference type="SAM" id="MobiDB-lite"/>
    </source>
</evidence>
<evidence type="ECO:0000256" key="1">
    <source>
        <dbReference type="ARBA" id="ARBA00022737"/>
    </source>
</evidence>
<keyword evidence="6" id="KW-0812">Transmembrane</keyword>
<organism evidence="8 9">
    <name type="scientific">Latimeria chalumnae</name>
    <name type="common">Coelacanth</name>
    <dbReference type="NCBI Taxonomy" id="7897"/>
    <lineage>
        <taxon>Eukaryota</taxon>
        <taxon>Metazoa</taxon>
        <taxon>Chordata</taxon>
        <taxon>Craniata</taxon>
        <taxon>Vertebrata</taxon>
        <taxon>Euteleostomi</taxon>
        <taxon>Coelacanthiformes</taxon>
        <taxon>Coelacanthidae</taxon>
        <taxon>Latimeria</taxon>
    </lineage>
</organism>
<dbReference type="FunFam" id="1.25.40.10:FF:000113">
    <property type="entry name" value="Peptidylprolyl isomerase"/>
    <property type="match status" value="1"/>
</dbReference>
<protein>
    <recommendedName>
        <fullName evidence="3">peptidylprolyl isomerase</fullName>
        <ecNumber evidence="3">5.2.1.8</ecNumber>
    </recommendedName>
</protein>
<feature type="repeat" description="TPR" evidence="4">
    <location>
        <begin position="333"/>
        <end position="366"/>
    </location>
</feature>
<feature type="region of interest" description="Disordered" evidence="5">
    <location>
        <begin position="1"/>
        <end position="108"/>
    </location>
</feature>
<dbReference type="eggNOG" id="KOG0543">
    <property type="taxonomic scope" value="Eukaryota"/>
</dbReference>
<dbReference type="FunCoup" id="H3ACC7">
    <property type="interactions" value="1210"/>
</dbReference>
<feature type="domain" description="PPIase FKBP-type" evidence="7">
    <location>
        <begin position="146"/>
        <end position="231"/>
    </location>
</feature>
<reference evidence="8" key="2">
    <citation type="submission" date="2025-08" db="UniProtKB">
        <authorList>
            <consortium name="Ensembl"/>
        </authorList>
    </citation>
    <scope>IDENTIFICATION</scope>
</reference>
<keyword evidence="1" id="KW-0677">Repeat</keyword>
<proteinExistence type="predicted"/>
<dbReference type="STRING" id="7897.ENSLACP00000007298"/>
<evidence type="ECO:0000313" key="9">
    <source>
        <dbReference type="Proteomes" id="UP000008672"/>
    </source>
</evidence>
<feature type="compositionally biased region" description="Basic and acidic residues" evidence="5">
    <location>
        <begin position="77"/>
        <end position="86"/>
    </location>
</feature>
<comment type="catalytic activity">
    <reaction evidence="3">
        <text>[protein]-peptidylproline (omega=180) = [protein]-peptidylproline (omega=0)</text>
        <dbReference type="Rhea" id="RHEA:16237"/>
        <dbReference type="Rhea" id="RHEA-COMP:10747"/>
        <dbReference type="Rhea" id="RHEA-COMP:10748"/>
        <dbReference type="ChEBI" id="CHEBI:83833"/>
        <dbReference type="ChEBI" id="CHEBI:83834"/>
        <dbReference type="EC" id="5.2.1.8"/>
    </reaction>
</comment>
<keyword evidence="3" id="KW-0413">Isomerase</keyword>
<dbReference type="GO" id="GO:0005829">
    <property type="term" value="C:cytosol"/>
    <property type="evidence" value="ECO:0007669"/>
    <property type="project" value="TreeGrafter"/>
</dbReference>
<dbReference type="EC" id="5.2.1.8" evidence="3"/>
<sequence length="443" mass="48066">MATVEIPEKTDPGIQNVLSDGASGDLGTKKSDPAASIENQSKGRVSLLDSGEDFEMLSDDDDDLSDLPPLENAGTAKSEKEGDKSKAQKGKAAVESTVGNKLDSGFESPDEVKRFTGEWLEVLGNGLLKKKVLVAGEGEDSCPRKGQVVTIHLKTILADGTVVEEEPNLTFTLGVGDVFQALDLSVQLMETKEKSLIFSDARYAYGSQGSKNPEIPPDSSLNLEVELLDVQDGPDLELLPGKGKIKLANQKRERGNYYYQRADYVFAISSYDLAINVTDSSSKVDVTPEEEAELLDVKVKCLNNLAASQLKLEHYEAALKSCNSVLEYQPENVKALFRKGKVLALQGEYSEAISILKKALKLEPSNKTIHAELSRLAKKHTEQKNEETALYKKMLGTSSSSSNSVQKPKPKTSWKTIPWKWLFGATAVAIGGVALSVVIAART</sequence>
<keyword evidence="3" id="KW-0697">Rotamase</keyword>
<dbReference type="InterPro" id="IPR050754">
    <property type="entry name" value="FKBP4/5/8-like"/>
</dbReference>
<dbReference type="PANTHER" id="PTHR46512">
    <property type="entry name" value="PEPTIDYLPROLYL ISOMERASE"/>
    <property type="match status" value="1"/>
</dbReference>